<reference evidence="2 3" key="1">
    <citation type="submission" date="2013-05" db="EMBL/GenBank/DDBJ databases">
        <title>Draft genome of the parasitic nematode Anyclostoma ceylanicum.</title>
        <authorList>
            <person name="Mitreva M."/>
        </authorList>
    </citation>
    <scope>NUCLEOTIDE SEQUENCE [LARGE SCALE GENOMIC DNA]</scope>
</reference>
<evidence type="ECO:0000259" key="1">
    <source>
        <dbReference type="SMART" id="SM00198"/>
    </source>
</evidence>
<evidence type="ECO:0000313" key="2">
    <source>
        <dbReference type="EMBL" id="EPB79300.1"/>
    </source>
</evidence>
<feature type="domain" description="SCP" evidence="1">
    <location>
        <begin position="101"/>
        <end position="249"/>
    </location>
</feature>
<dbReference type="AlphaFoldDB" id="A0A0D6M5C4"/>
<dbReference type="EMBL" id="KE124796">
    <property type="protein sequence ID" value="EPB79300.1"/>
    <property type="molecule type" value="Genomic_DNA"/>
</dbReference>
<name>A0A0D6M5C4_9BILA</name>
<evidence type="ECO:0000313" key="3">
    <source>
        <dbReference type="Proteomes" id="UP000054495"/>
    </source>
</evidence>
<dbReference type="InterPro" id="IPR014044">
    <property type="entry name" value="CAP_dom"/>
</dbReference>
<dbReference type="SUPFAM" id="SSF55797">
    <property type="entry name" value="PR-1-like"/>
    <property type="match status" value="2"/>
</dbReference>
<dbReference type="Proteomes" id="UP000054495">
    <property type="component" value="Unassembled WGS sequence"/>
</dbReference>
<sequence>MGKAAALPKATKMKELYWDCAVEEKARTQADTCGTPTPPQNYGAVQLNAVTLNPQKLYTEGQITCNDCNDCVDGLCPGKLTALPREHKTCTGANKDLMTDDIRDTILNVHNYYRRLLATGWAKDKQLTYAKPAAAMLALEYDCTAEDTIMNTLKNCDGTKAQIAGANNYEALKKFNLSEEEAVEEILAKWWKALEDTGIPDNKYRDDMEGTALGKYVNMAYDKTTKVGCGVQICKNRGETVIQCGYTQSTPIGDDEDIYTVAPKFACSGCKKENLACSPLGGLCV</sequence>
<dbReference type="InterPro" id="IPR035940">
    <property type="entry name" value="CAP_sf"/>
</dbReference>
<dbReference type="Gene3D" id="3.40.33.10">
    <property type="entry name" value="CAP"/>
    <property type="match status" value="2"/>
</dbReference>
<dbReference type="SMART" id="SM00198">
    <property type="entry name" value="SCP"/>
    <property type="match status" value="1"/>
</dbReference>
<dbReference type="Pfam" id="PF00188">
    <property type="entry name" value="CAP"/>
    <property type="match status" value="1"/>
</dbReference>
<organism evidence="2 3">
    <name type="scientific">Ancylostoma ceylanicum</name>
    <dbReference type="NCBI Taxonomy" id="53326"/>
    <lineage>
        <taxon>Eukaryota</taxon>
        <taxon>Metazoa</taxon>
        <taxon>Ecdysozoa</taxon>
        <taxon>Nematoda</taxon>
        <taxon>Chromadorea</taxon>
        <taxon>Rhabditida</taxon>
        <taxon>Rhabditina</taxon>
        <taxon>Rhabditomorpha</taxon>
        <taxon>Strongyloidea</taxon>
        <taxon>Ancylostomatidae</taxon>
        <taxon>Ancylostomatinae</taxon>
        <taxon>Ancylostoma</taxon>
    </lineage>
</organism>
<accession>A0A0D6M5C4</accession>
<protein>
    <submittedName>
        <fullName evidence="2">SCP-like protein</fullName>
    </submittedName>
</protein>
<keyword evidence="3" id="KW-1185">Reference proteome</keyword>
<dbReference type="CDD" id="cd05380">
    <property type="entry name" value="CAP_euk"/>
    <property type="match status" value="1"/>
</dbReference>
<gene>
    <name evidence="2" type="ORF">ANCCEY_01593</name>
</gene>
<proteinExistence type="predicted"/>